<protein>
    <recommendedName>
        <fullName evidence="5">DUF5666 domain-containing protein</fullName>
    </recommendedName>
</protein>
<evidence type="ECO:0000256" key="2">
    <source>
        <dbReference type="SAM" id="SignalP"/>
    </source>
</evidence>
<accession>A0ABT7SE49</accession>
<name>A0ABT7SE49_9CELL</name>
<feature type="compositionally biased region" description="Gly residues" evidence="1">
    <location>
        <begin position="295"/>
        <end position="315"/>
    </location>
</feature>
<dbReference type="EMBL" id="JAUCGQ010000001">
    <property type="protein sequence ID" value="MDM7854445.1"/>
    <property type="molecule type" value="Genomic_DNA"/>
</dbReference>
<dbReference type="Proteomes" id="UP001529338">
    <property type="component" value="Unassembled WGS sequence"/>
</dbReference>
<evidence type="ECO:0008006" key="5">
    <source>
        <dbReference type="Google" id="ProtNLM"/>
    </source>
</evidence>
<organism evidence="3 4">
    <name type="scientific">Cellulomonas alba</name>
    <dbReference type="NCBI Taxonomy" id="3053467"/>
    <lineage>
        <taxon>Bacteria</taxon>
        <taxon>Bacillati</taxon>
        <taxon>Actinomycetota</taxon>
        <taxon>Actinomycetes</taxon>
        <taxon>Micrococcales</taxon>
        <taxon>Cellulomonadaceae</taxon>
        <taxon>Cellulomonas</taxon>
    </lineage>
</organism>
<gene>
    <name evidence="3" type="ORF">QRT04_05830</name>
</gene>
<proteinExistence type="predicted"/>
<feature type="signal peptide" evidence="2">
    <location>
        <begin position="1"/>
        <end position="23"/>
    </location>
</feature>
<feature type="compositionally biased region" description="Gly residues" evidence="1">
    <location>
        <begin position="178"/>
        <end position="197"/>
    </location>
</feature>
<comment type="caution">
    <text evidence="3">The sequence shown here is derived from an EMBL/GenBank/DDBJ whole genome shotgun (WGS) entry which is preliminary data.</text>
</comment>
<feature type="compositionally biased region" description="Low complexity" evidence="1">
    <location>
        <begin position="30"/>
        <end position="45"/>
    </location>
</feature>
<feature type="compositionally biased region" description="Gly residues" evidence="1">
    <location>
        <begin position="46"/>
        <end position="68"/>
    </location>
</feature>
<dbReference type="PROSITE" id="PS51257">
    <property type="entry name" value="PROKAR_LIPOPROTEIN"/>
    <property type="match status" value="1"/>
</dbReference>
<keyword evidence="4" id="KW-1185">Reference proteome</keyword>
<feature type="compositionally biased region" description="Gly residues" evidence="1">
    <location>
        <begin position="150"/>
        <end position="165"/>
    </location>
</feature>
<sequence>MNTRLRLAAAPAILATAAVVLLAGCQGSSSGSGGDQPSAAPSAQAGGPGNGSEGAAGDGPGLAPGGGAVTGEIAAVTGTVAQVRGTDGQTSVTWTGSTTFERTTTGTLADVKVGACVTAVAVGQGADASSSSSGAVTRVTITPAGSDGTCTGGFGGGRGGFPGGRDGQRPSGAPTDLPGGGQRGANGERPTGGPGAGRFPGGFGGFTSGKVTAVSGSTITVDALQLGTGGSTPTTAPKQVAVDASTTYTTTARSDASAVKVGLCAVARGKADDSGAVTATSITLSDKVDGSCSTGFGGRGFGRPGQGTGEGSTNA</sequence>
<evidence type="ECO:0000313" key="3">
    <source>
        <dbReference type="EMBL" id="MDM7854445.1"/>
    </source>
</evidence>
<reference evidence="3 4" key="1">
    <citation type="submission" date="2023-06" db="EMBL/GenBank/DDBJ databases">
        <title>Cellulomonas sp. MW4 Whole genome sequence.</title>
        <authorList>
            <person name="Park S."/>
        </authorList>
    </citation>
    <scope>NUCLEOTIDE SEQUENCE [LARGE SCALE GENOMIC DNA]</scope>
    <source>
        <strain evidence="3 4">MW4</strain>
    </source>
</reference>
<feature type="chain" id="PRO_5046665670" description="DUF5666 domain-containing protein" evidence="2">
    <location>
        <begin position="24"/>
        <end position="315"/>
    </location>
</feature>
<evidence type="ECO:0000256" key="1">
    <source>
        <dbReference type="SAM" id="MobiDB-lite"/>
    </source>
</evidence>
<feature type="region of interest" description="Disordered" evidence="1">
    <location>
        <begin position="294"/>
        <end position="315"/>
    </location>
</feature>
<feature type="region of interest" description="Disordered" evidence="1">
    <location>
        <begin position="30"/>
        <end position="68"/>
    </location>
</feature>
<feature type="region of interest" description="Disordered" evidence="1">
    <location>
        <begin position="147"/>
        <end position="197"/>
    </location>
</feature>
<evidence type="ECO:0000313" key="4">
    <source>
        <dbReference type="Proteomes" id="UP001529338"/>
    </source>
</evidence>
<keyword evidence="2" id="KW-0732">Signal</keyword>
<dbReference type="RefSeq" id="WP_289454203.1">
    <property type="nucleotide sequence ID" value="NZ_JAUCGQ010000001.1"/>
</dbReference>